<dbReference type="Proteomes" id="UP000592294">
    <property type="component" value="Unassembled WGS sequence"/>
</dbReference>
<dbReference type="EMBL" id="JABZEO010000002">
    <property type="protein sequence ID" value="NVZ08275.1"/>
    <property type="molecule type" value="Genomic_DNA"/>
</dbReference>
<reference evidence="1 2" key="1">
    <citation type="submission" date="2020-06" db="EMBL/GenBank/DDBJ databases">
        <title>Whole-genome sequence of Allochromatium humboldtianum DSM 21881, type strain.</title>
        <authorList>
            <person name="Kyndt J.A."/>
            <person name="Meyer T.E."/>
        </authorList>
    </citation>
    <scope>NUCLEOTIDE SEQUENCE [LARGE SCALE GENOMIC DNA]</scope>
    <source>
        <strain evidence="1 2">DSM 21881</strain>
    </source>
</reference>
<sequence length="60" mass="6076">MAVLQPPDGAFTPVTDPPLSPAILMAAVAVSVTAEPLPAGFIHLQTLAPEIAQDKGAWAA</sequence>
<comment type="caution">
    <text evidence="1">The sequence shown here is derived from an EMBL/GenBank/DDBJ whole genome shotgun (WGS) entry which is preliminary data.</text>
</comment>
<evidence type="ECO:0000313" key="2">
    <source>
        <dbReference type="Proteomes" id="UP000592294"/>
    </source>
</evidence>
<protein>
    <submittedName>
        <fullName evidence="1">Uncharacterized protein</fullName>
    </submittedName>
</protein>
<dbReference type="AlphaFoldDB" id="A0A850R650"/>
<accession>A0A850R650</accession>
<dbReference type="RefSeq" id="WP_176975064.1">
    <property type="nucleotide sequence ID" value="NZ_JABZEO010000002.1"/>
</dbReference>
<keyword evidence="2" id="KW-1185">Reference proteome</keyword>
<gene>
    <name evidence="1" type="ORF">HW932_03260</name>
</gene>
<evidence type="ECO:0000313" key="1">
    <source>
        <dbReference type="EMBL" id="NVZ08275.1"/>
    </source>
</evidence>
<name>A0A850R650_9GAMM</name>
<proteinExistence type="predicted"/>
<organism evidence="1 2">
    <name type="scientific">Allochromatium humboldtianum</name>
    <dbReference type="NCBI Taxonomy" id="504901"/>
    <lineage>
        <taxon>Bacteria</taxon>
        <taxon>Pseudomonadati</taxon>
        <taxon>Pseudomonadota</taxon>
        <taxon>Gammaproteobacteria</taxon>
        <taxon>Chromatiales</taxon>
        <taxon>Chromatiaceae</taxon>
        <taxon>Allochromatium</taxon>
    </lineage>
</organism>